<organism evidence="3 4">
    <name type="scientific">Amycolatopsis pithecellobii</name>
    <dbReference type="NCBI Taxonomy" id="664692"/>
    <lineage>
        <taxon>Bacteria</taxon>
        <taxon>Bacillati</taxon>
        <taxon>Actinomycetota</taxon>
        <taxon>Actinomycetes</taxon>
        <taxon>Pseudonocardiales</taxon>
        <taxon>Pseudonocardiaceae</taxon>
        <taxon>Amycolatopsis</taxon>
    </lineage>
</organism>
<dbReference type="PROSITE" id="PS51257">
    <property type="entry name" value="PROKAR_LIPOPROTEIN"/>
    <property type="match status" value="1"/>
</dbReference>
<accession>A0A6N7Z0I9</accession>
<dbReference type="Proteomes" id="UP000440096">
    <property type="component" value="Unassembled WGS sequence"/>
</dbReference>
<feature type="signal peptide" evidence="2">
    <location>
        <begin position="1"/>
        <end position="23"/>
    </location>
</feature>
<evidence type="ECO:0000256" key="2">
    <source>
        <dbReference type="SAM" id="SignalP"/>
    </source>
</evidence>
<feature type="region of interest" description="Disordered" evidence="1">
    <location>
        <begin position="73"/>
        <end position="104"/>
    </location>
</feature>
<proteinExistence type="predicted"/>
<evidence type="ECO:0000313" key="4">
    <source>
        <dbReference type="Proteomes" id="UP000440096"/>
    </source>
</evidence>
<name>A0A6N7Z0I9_9PSEU</name>
<dbReference type="OrthoDB" id="3628055at2"/>
<keyword evidence="4" id="KW-1185">Reference proteome</keyword>
<dbReference type="AlphaFoldDB" id="A0A6N7Z0I9"/>
<dbReference type="Pfam" id="PF12079">
    <property type="entry name" value="DUF3558"/>
    <property type="match status" value="1"/>
</dbReference>
<sequence length="194" mass="19331">MLMIKRKAAVPAVLLVLAGVAACSSPRTESPSPIGGPSSASTVTSESRPTGGGQLASVNACDLLTDQEAAQFNARGPGRSDSAGATGATSACQRSGRSADDSSTSFTVSVRAEQGLADVNADGGTLTSGSVNNRPATQVTGSVGATCLISLGVTKTSRVDISFVIGAGTEPTEACRTASQIANIVEPKLPKYEG</sequence>
<dbReference type="InterPro" id="IPR024520">
    <property type="entry name" value="DUF3558"/>
</dbReference>
<comment type="caution">
    <text evidence="3">The sequence shown here is derived from an EMBL/GenBank/DDBJ whole genome shotgun (WGS) entry which is preliminary data.</text>
</comment>
<feature type="region of interest" description="Disordered" evidence="1">
    <location>
        <begin position="24"/>
        <end position="56"/>
    </location>
</feature>
<reference evidence="3 4" key="1">
    <citation type="submission" date="2019-11" db="EMBL/GenBank/DDBJ databases">
        <title>Draft genome of Amycolatopsis RM579.</title>
        <authorList>
            <person name="Duangmal K."/>
            <person name="Mingma R."/>
        </authorList>
    </citation>
    <scope>NUCLEOTIDE SEQUENCE [LARGE SCALE GENOMIC DNA]</scope>
    <source>
        <strain evidence="3 4">RM579</strain>
    </source>
</reference>
<gene>
    <name evidence="3" type="ORF">GKO32_27995</name>
</gene>
<keyword evidence="2" id="KW-0732">Signal</keyword>
<feature type="compositionally biased region" description="Polar residues" evidence="1">
    <location>
        <begin position="92"/>
        <end position="104"/>
    </location>
</feature>
<feature type="compositionally biased region" description="Low complexity" evidence="1">
    <location>
        <begin position="82"/>
        <end position="91"/>
    </location>
</feature>
<evidence type="ECO:0000256" key="1">
    <source>
        <dbReference type="SAM" id="MobiDB-lite"/>
    </source>
</evidence>
<protein>
    <submittedName>
        <fullName evidence="3">DUF3558 domain-containing protein</fullName>
    </submittedName>
</protein>
<evidence type="ECO:0000313" key="3">
    <source>
        <dbReference type="EMBL" id="MTD57792.1"/>
    </source>
</evidence>
<dbReference type="EMBL" id="WMBA01000054">
    <property type="protein sequence ID" value="MTD57792.1"/>
    <property type="molecule type" value="Genomic_DNA"/>
</dbReference>
<feature type="chain" id="PRO_5026790786" evidence="2">
    <location>
        <begin position="24"/>
        <end position="194"/>
    </location>
</feature>
<feature type="compositionally biased region" description="Low complexity" evidence="1">
    <location>
        <begin position="30"/>
        <end position="41"/>
    </location>
</feature>